<dbReference type="PANTHER" id="PTHR33384:SF52">
    <property type="entry name" value="DUF3741 DOMAIN-CONTAINING PROTEIN"/>
    <property type="match status" value="1"/>
</dbReference>
<name>A0AAW1I1X6_SAPOF</name>
<gene>
    <name evidence="2" type="ORF">RND81_10G123100</name>
</gene>
<evidence type="ECO:0000256" key="1">
    <source>
        <dbReference type="SAM" id="MobiDB-lite"/>
    </source>
</evidence>
<sequence length="187" mass="20435">MNRWEIQQNTIVVGCEEIRNPVAVSGRVSQSDPKGPVFCPKPRRVGFLGGNLMSLRWQKSQQAEINDAKAGAELLDLIFMRKEGHSEDQSCREIASSPPFFCGTPPSRVSNPLVHDAQFGDDNLSPLSTLQLASPSTSPLPSMSPSSMKSGGVRMKFGLKSPTVRVEGFDFDCLSRDHQNSRVTAMA</sequence>
<evidence type="ECO:0000313" key="2">
    <source>
        <dbReference type="EMBL" id="KAK9683203.1"/>
    </source>
</evidence>
<dbReference type="PANTHER" id="PTHR33384">
    <property type="entry name" value="EXPRESSED PROTEIN"/>
    <property type="match status" value="1"/>
</dbReference>
<reference evidence="2" key="1">
    <citation type="submission" date="2024-03" db="EMBL/GenBank/DDBJ databases">
        <title>WGS assembly of Saponaria officinalis var. Norfolk2.</title>
        <authorList>
            <person name="Jenkins J."/>
            <person name="Shu S."/>
            <person name="Grimwood J."/>
            <person name="Barry K."/>
            <person name="Goodstein D."/>
            <person name="Schmutz J."/>
            <person name="Leebens-Mack J."/>
            <person name="Osbourn A."/>
        </authorList>
    </citation>
    <scope>NUCLEOTIDE SEQUENCE [LARGE SCALE GENOMIC DNA]</scope>
    <source>
        <strain evidence="2">JIC</strain>
    </source>
</reference>
<comment type="caution">
    <text evidence="2">The sequence shown here is derived from an EMBL/GenBank/DDBJ whole genome shotgun (WGS) entry which is preliminary data.</text>
</comment>
<protein>
    <submittedName>
        <fullName evidence="2">Uncharacterized protein</fullName>
    </submittedName>
</protein>
<feature type="compositionally biased region" description="Low complexity" evidence="1">
    <location>
        <begin position="125"/>
        <end position="150"/>
    </location>
</feature>
<proteinExistence type="predicted"/>
<dbReference type="EMBL" id="JBDFQZ010000010">
    <property type="protein sequence ID" value="KAK9683203.1"/>
    <property type="molecule type" value="Genomic_DNA"/>
</dbReference>
<keyword evidence="3" id="KW-1185">Reference proteome</keyword>
<dbReference type="AlphaFoldDB" id="A0AAW1I1X6"/>
<evidence type="ECO:0000313" key="3">
    <source>
        <dbReference type="Proteomes" id="UP001443914"/>
    </source>
</evidence>
<dbReference type="Proteomes" id="UP001443914">
    <property type="component" value="Unassembled WGS sequence"/>
</dbReference>
<accession>A0AAW1I1X6</accession>
<organism evidence="2 3">
    <name type="scientific">Saponaria officinalis</name>
    <name type="common">Common soapwort</name>
    <name type="synonym">Lychnis saponaria</name>
    <dbReference type="NCBI Taxonomy" id="3572"/>
    <lineage>
        <taxon>Eukaryota</taxon>
        <taxon>Viridiplantae</taxon>
        <taxon>Streptophyta</taxon>
        <taxon>Embryophyta</taxon>
        <taxon>Tracheophyta</taxon>
        <taxon>Spermatophyta</taxon>
        <taxon>Magnoliopsida</taxon>
        <taxon>eudicotyledons</taxon>
        <taxon>Gunneridae</taxon>
        <taxon>Pentapetalae</taxon>
        <taxon>Caryophyllales</taxon>
        <taxon>Caryophyllaceae</taxon>
        <taxon>Caryophylleae</taxon>
        <taxon>Saponaria</taxon>
    </lineage>
</organism>
<feature type="region of interest" description="Disordered" evidence="1">
    <location>
        <begin position="125"/>
        <end position="151"/>
    </location>
</feature>